<protein>
    <submittedName>
        <fullName evidence="2">Uncharacterized protein</fullName>
    </submittedName>
</protein>
<dbReference type="EMBL" id="GL891382">
    <property type="protein sequence ID" value="EGO53556.1"/>
    <property type="molecule type" value="Genomic_DNA"/>
</dbReference>
<feature type="region of interest" description="Disordered" evidence="1">
    <location>
        <begin position="68"/>
        <end position="116"/>
    </location>
</feature>
<keyword evidence="3" id="KW-1185">Reference proteome</keyword>
<dbReference type="HOGENOM" id="CLU_2097487_0_0_1"/>
<dbReference type="GeneID" id="20823778"/>
<feature type="compositionally biased region" description="Basic and acidic residues" evidence="1">
    <location>
        <begin position="1"/>
        <end position="30"/>
    </location>
</feature>
<dbReference type="AlphaFoldDB" id="F8N4L8"/>
<evidence type="ECO:0000313" key="3">
    <source>
        <dbReference type="Proteomes" id="UP000008065"/>
    </source>
</evidence>
<dbReference type="RefSeq" id="XP_009857147.1">
    <property type="nucleotide sequence ID" value="XM_009858845.1"/>
</dbReference>
<proteinExistence type="predicted"/>
<dbReference type="Proteomes" id="UP000008065">
    <property type="component" value="Unassembled WGS sequence"/>
</dbReference>
<gene>
    <name evidence="2" type="ORF">NEUTE1DRAFT_119230</name>
</gene>
<evidence type="ECO:0000313" key="2">
    <source>
        <dbReference type="EMBL" id="EGO53556.1"/>
    </source>
</evidence>
<evidence type="ECO:0000256" key="1">
    <source>
        <dbReference type="SAM" id="MobiDB-lite"/>
    </source>
</evidence>
<sequence>MEIISSRDDEKRPQAFQQGDREWLKEETGRLRGTSTKRKKLPTASSAELLDVRAQDLPAGVFRAKFDAKPPFPLDAGSRLEWSSESQLSWDRNRFSNDRMAHGKKNKNDTKSSGAG</sequence>
<dbReference type="KEGG" id="nte:NEUTE1DRAFT119230"/>
<feature type="compositionally biased region" description="Basic and acidic residues" evidence="1">
    <location>
        <begin position="91"/>
        <end position="110"/>
    </location>
</feature>
<accession>F8N4L8</accession>
<feature type="compositionally biased region" description="Polar residues" evidence="1">
    <location>
        <begin position="81"/>
        <end position="90"/>
    </location>
</feature>
<organism evidence="2 3">
    <name type="scientific">Neurospora tetrasperma (strain FGSC 2508 / ATCC MYA-4615 / P0657)</name>
    <dbReference type="NCBI Taxonomy" id="510951"/>
    <lineage>
        <taxon>Eukaryota</taxon>
        <taxon>Fungi</taxon>
        <taxon>Dikarya</taxon>
        <taxon>Ascomycota</taxon>
        <taxon>Pezizomycotina</taxon>
        <taxon>Sordariomycetes</taxon>
        <taxon>Sordariomycetidae</taxon>
        <taxon>Sordariales</taxon>
        <taxon>Sordariaceae</taxon>
        <taxon>Neurospora</taxon>
    </lineage>
</organism>
<name>F8N4L8_NEUT8</name>
<feature type="region of interest" description="Disordered" evidence="1">
    <location>
        <begin position="1"/>
        <end position="44"/>
    </location>
</feature>
<dbReference type="VEuPathDB" id="FungiDB:NEUTE1DRAFT_119230"/>
<reference evidence="3" key="1">
    <citation type="journal article" date="2011" name="Genetics">
        <title>Massive changes in genome architecture accompany the transition to self-fertility in the filamentous fungus Neurospora tetrasperma.</title>
        <authorList>
            <person name="Ellison C.E."/>
            <person name="Stajich J.E."/>
            <person name="Jacobson D.J."/>
            <person name="Natvig D.O."/>
            <person name="Lapidus A."/>
            <person name="Foster B."/>
            <person name="Aerts A."/>
            <person name="Riley R."/>
            <person name="Lindquist E.A."/>
            <person name="Grigoriev I.V."/>
            <person name="Taylor J.W."/>
        </authorList>
    </citation>
    <scope>NUCLEOTIDE SEQUENCE [LARGE SCALE GENOMIC DNA]</scope>
    <source>
        <strain evidence="3">FGSC 2508 / P0657</strain>
    </source>
</reference>